<protein>
    <submittedName>
        <fullName evidence="1">Uncharacterized protein</fullName>
    </submittedName>
</protein>
<dbReference type="KEGG" id="lmq:LMM7_2123"/>
<dbReference type="HOGENOM" id="CLU_3345408_0_0_9"/>
<accession>A0A0E0UYD4</accession>
<dbReference type="EMBL" id="CP002816">
    <property type="protein sequence ID" value="AEH93128.1"/>
    <property type="molecule type" value="Genomic_DNA"/>
</dbReference>
<organism evidence="1 2">
    <name type="scientific">Listeria monocytogenes serotype 4a (strain M7)</name>
    <dbReference type="NCBI Taxonomy" id="1030009"/>
    <lineage>
        <taxon>Bacteria</taxon>
        <taxon>Bacillati</taxon>
        <taxon>Bacillota</taxon>
        <taxon>Bacilli</taxon>
        <taxon>Bacillales</taxon>
        <taxon>Listeriaceae</taxon>
        <taxon>Listeria</taxon>
    </lineage>
</organism>
<dbReference type="PATRIC" id="fig|1030009.3.peg.2111"/>
<dbReference type="AlphaFoldDB" id="A0A0E0UYD4"/>
<dbReference type="Proteomes" id="UP000000486">
    <property type="component" value="Chromosome"/>
</dbReference>
<sequence length="37" mass="4422">MRRNLFAAKASLVSCFLQNLVGAFRRFCENHKFDRQF</sequence>
<reference evidence="1 2" key="1">
    <citation type="journal article" date="2011" name="J. Bacteriol.">
        <title>Genome sequence of the nonpathogenic Listeria monocytogenes serovar 4a strain M7.</title>
        <authorList>
            <person name="Chen J."/>
            <person name="Xia Y."/>
            <person name="Cheng C."/>
            <person name="Fang C."/>
            <person name="Shan Y."/>
            <person name="Jin G."/>
            <person name="Fang W."/>
        </authorList>
    </citation>
    <scope>NUCLEOTIDE SEQUENCE [LARGE SCALE GENOMIC DNA]</scope>
    <source>
        <strain evidence="1 2">M7</strain>
    </source>
</reference>
<evidence type="ECO:0000313" key="1">
    <source>
        <dbReference type="EMBL" id="AEH93128.1"/>
    </source>
</evidence>
<gene>
    <name evidence="1" type="ordered locus">LMM7_2123</name>
</gene>
<name>A0A0E0UYD4_LISMM</name>
<evidence type="ECO:0000313" key="2">
    <source>
        <dbReference type="Proteomes" id="UP000000486"/>
    </source>
</evidence>
<proteinExistence type="predicted"/>